<dbReference type="EMBL" id="JAPTHD010000003">
    <property type="protein sequence ID" value="MDV5824142.1"/>
    <property type="molecule type" value="Genomic_DNA"/>
</dbReference>
<dbReference type="GO" id="GO:0016787">
    <property type="term" value="F:hydrolase activity"/>
    <property type="evidence" value="ECO:0007669"/>
    <property type="project" value="UniProtKB-KW"/>
</dbReference>
<evidence type="ECO:0000313" key="3">
    <source>
        <dbReference type="EMBL" id="MDV5824142.1"/>
    </source>
</evidence>
<keyword evidence="1" id="KW-0732">Signal</keyword>
<dbReference type="InterPro" id="IPR012334">
    <property type="entry name" value="Pectin_lyas_fold"/>
</dbReference>
<dbReference type="PANTHER" id="PTHR31339:SF9">
    <property type="entry name" value="PLASMIN AND FIBRONECTIN-BINDING PROTEIN A"/>
    <property type="match status" value="1"/>
</dbReference>
<proteinExistence type="predicted"/>
<gene>
    <name evidence="3" type="ORF">O0R41_11090</name>
</gene>
<dbReference type="RefSeq" id="WP_317516930.1">
    <property type="nucleotide sequence ID" value="NZ_JAPTHD010000003.1"/>
</dbReference>
<evidence type="ECO:0000313" key="4">
    <source>
        <dbReference type="Proteomes" id="UP001185984"/>
    </source>
</evidence>
<sequence>MSRRDVALGLIAGGLAALPFPAHAARRFDVRDHGARGDGRAIDSDAINAAILAASAAGGGTVLLPRGRYLCFSLRLKSRVTLLLGEGAVIEAADPARHPGRYDLPEAGIDQLYQDFGHSHWHNSLIWGEDVEEVAILGPGMIHGVGLTRDGPGARWRKQAGERPLSMQGMTDAQIAQLEPDAAKMRGLGNKAIALKNGRDIRLSGFTLWKGGHFAILATGTQRLTIDGLSIDTDRDGIDLDCVRDVRVERCRVNSPNDDAIVVKSSHALGRAIAAENILIRDCDVSGYDMGSMLDGTCRMTQQFAPDQDRVTGRIKLGTESNGGYRNVRIEDCRFTHCRGLALETVDGGVMEHVVARRLTLRDVTTAPLFLRLGDRRRGPEGTGIGAIRDIEISEVDARGIDHRFPAALAGLPGHPLRDIVLRDMHLVYAGGGTAADARRRPAELADAYPEPSMFGVLPSWALWARHVDGLTLDRFTAETRAPDARPAFAFDDVAHLSMRDTPLAD</sequence>
<feature type="domain" description="Rhamnogalacturonase A/B/Epimerase-like pectate lyase" evidence="2">
    <location>
        <begin position="29"/>
        <end position="93"/>
    </location>
</feature>
<evidence type="ECO:0000256" key="1">
    <source>
        <dbReference type="SAM" id="SignalP"/>
    </source>
</evidence>
<comment type="caution">
    <text evidence="3">The sequence shown here is derived from an EMBL/GenBank/DDBJ whole genome shotgun (WGS) entry which is preliminary data.</text>
</comment>
<feature type="chain" id="PRO_5047219532" evidence="1">
    <location>
        <begin position="25"/>
        <end position="506"/>
    </location>
</feature>
<accession>A0ABU3ZXB0</accession>
<dbReference type="InterPro" id="IPR024535">
    <property type="entry name" value="RHGA/B-epi-like_pectate_lyase"/>
</dbReference>
<dbReference type="SMART" id="SM00710">
    <property type="entry name" value="PbH1"/>
    <property type="match status" value="5"/>
</dbReference>
<organism evidence="3 4">
    <name type="scientific">Sphingobium naphthae</name>
    <dbReference type="NCBI Taxonomy" id="1886786"/>
    <lineage>
        <taxon>Bacteria</taxon>
        <taxon>Pseudomonadati</taxon>
        <taxon>Pseudomonadota</taxon>
        <taxon>Alphaproteobacteria</taxon>
        <taxon>Sphingomonadales</taxon>
        <taxon>Sphingomonadaceae</taxon>
        <taxon>Sphingobium</taxon>
    </lineage>
</organism>
<dbReference type="SUPFAM" id="SSF51126">
    <property type="entry name" value="Pectin lyase-like"/>
    <property type="match status" value="1"/>
</dbReference>
<dbReference type="Proteomes" id="UP001185984">
    <property type="component" value="Unassembled WGS sequence"/>
</dbReference>
<keyword evidence="4" id="KW-1185">Reference proteome</keyword>
<evidence type="ECO:0000259" key="2">
    <source>
        <dbReference type="Pfam" id="PF12708"/>
    </source>
</evidence>
<feature type="signal peptide" evidence="1">
    <location>
        <begin position="1"/>
        <end position="24"/>
    </location>
</feature>
<dbReference type="InterPro" id="IPR006626">
    <property type="entry name" value="PbH1"/>
</dbReference>
<name>A0ABU3ZXB0_9SPHN</name>
<dbReference type="InterPro" id="IPR051801">
    <property type="entry name" value="GH28_Enzymes"/>
</dbReference>
<dbReference type="PANTHER" id="PTHR31339">
    <property type="entry name" value="PECTIN LYASE-RELATED"/>
    <property type="match status" value="1"/>
</dbReference>
<reference evidence="4" key="1">
    <citation type="journal article" date="2022" name="J Environ Chem Eng">
        <title>Biodegradation of petroleum oil using a constructed nonpathogenic and heavy metal-tolerant bacterial consortium isolated from marine sponges.</title>
        <authorList>
            <person name="Dechsakulwatana C."/>
            <person name="Rungsihiranrut A."/>
            <person name="Muangchinda C."/>
            <person name="Ningthoujam R."/>
            <person name="Klankeo P."/>
            <person name="Pinyakong O."/>
        </authorList>
    </citation>
    <scope>NUCLEOTIDE SEQUENCE [LARGE SCALE GENOMIC DNA]</scope>
    <source>
        <strain evidence="4">MO2-4</strain>
    </source>
</reference>
<dbReference type="Pfam" id="PF12708">
    <property type="entry name" value="Pect-lyase_RHGA_epim"/>
    <property type="match status" value="1"/>
</dbReference>
<keyword evidence="3" id="KW-0378">Hydrolase</keyword>
<protein>
    <submittedName>
        <fullName evidence="3">Glycosyl hydrolase family 28-related protein</fullName>
    </submittedName>
</protein>
<dbReference type="InterPro" id="IPR011050">
    <property type="entry name" value="Pectin_lyase_fold/virulence"/>
</dbReference>
<dbReference type="Gene3D" id="2.160.20.10">
    <property type="entry name" value="Single-stranded right-handed beta-helix, Pectin lyase-like"/>
    <property type="match status" value="1"/>
</dbReference>